<accession>A0A382I9A3</accession>
<feature type="region of interest" description="Disordered" evidence="1">
    <location>
        <begin position="1"/>
        <end position="22"/>
    </location>
</feature>
<dbReference type="EMBL" id="UINC01065980">
    <property type="protein sequence ID" value="SVB96196.1"/>
    <property type="molecule type" value="Genomic_DNA"/>
</dbReference>
<gene>
    <name evidence="2" type="ORF">METZ01_LOCUS249050</name>
</gene>
<dbReference type="Gene3D" id="1.25.40.10">
    <property type="entry name" value="Tetratricopeptide repeat domain"/>
    <property type="match status" value="1"/>
</dbReference>
<feature type="non-terminal residue" evidence="2">
    <location>
        <position position="160"/>
    </location>
</feature>
<reference evidence="2" key="1">
    <citation type="submission" date="2018-05" db="EMBL/GenBank/DDBJ databases">
        <authorList>
            <person name="Lanie J.A."/>
            <person name="Ng W.-L."/>
            <person name="Kazmierczak K.M."/>
            <person name="Andrzejewski T.M."/>
            <person name="Davidsen T.M."/>
            <person name="Wayne K.J."/>
            <person name="Tettelin H."/>
            <person name="Glass J.I."/>
            <person name="Rusch D."/>
            <person name="Podicherti R."/>
            <person name="Tsui H.-C.T."/>
            <person name="Winkler M.E."/>
        </authorList>
    </citation>
    <scope>NUCLEOTIDE SEQUENCE</scope>
</reference>
<name>A0A382I9A3_9ZZZZ</name>
<organism evidence="2">
    <name type="scientific">marine metagenome</name>
    <dbReference type="NCBI Taxonomy" id="408172"/>
    <lineage>
        <taxon>unclassified sequences</taxon>
        <taxon>metagenomes</taxon>
        <taxon>ecological metagenomes</taxon>
    </lineage>
</organism>
<protein>
    <submittedName>
        <fullName evidence="2">Uncharacterized protein</fullName>
    </submittedName>
</protein>
<evidence type="ECO:0000313" key="2">
    <source>
        <dbReference type="EMBL" id="SVB96196.1"/>
    </source>
</evidence>
<evidence type="ECO:0000256" key="1">
    <source>
        <dbReference type="SAM" id="MobiDB-lite"/>
    </source>
</evidence>
<sequence>MKDMTEGSDQANNHGNETCSPIGTKVRMQRANGFRILEMYEDAEEELSKISPEDRLGRDVLTMNLAVRQDAEDWSSMLKTARILRYQYPDASEWWIAEAYALRRSESMEAAREVLLDAEKRHADDPCIKYNLSCYSCRKGDVKTALRYLLAAVELDNKYK</sequence>
<dbReference type="SUPFAM" id="SSF48452">
    <property type="entry name" value="TPR-like"/>
    <property type="match status" value="1"/>
</dbReference>
<dbReference type="AlphaFoldDB" id="A0A382I9A3"/>
<proteinExistence type="predicted"/>
<feature type="compositionally biased region" description="Polar residues" evidence="1">
    <location>
        <begin position="7"/>
        <end position="21"/>
    </location>
</feature>
<dbReference type="InterPro" id="IPR011990">
    <property type="entry name" value="TPR-like_helical_dom_sf"/>
</dbReference>